<organism evidence="1 2">
    <name type="scientific">Methyloceanibacter stevinii</name>
    <dbReference type="NCBI Taxonomy" id="1774970"/>
    <lineage>
        <taxon>Bacteria</taxon>
        <taxon>Pseudomonadati</taxon>
        <taxon>Pseudomonadota</taxon>
        <taxon>Alphaproteobacteria</taxon>
        <taxon>Hyphomicrobiales</taxon>
        <taxon>Hyphomicrobiaceae</taxon>
        <taxon>Methyloceanibacter</taxon>
    </lineage>
</organism>
<gene>
    <name evidence="1" type="ORF">AUC70_11780</name>
</gene>
<comment type="caution">
    <text evidence="1">The sequence shown here is derived from an EMBL/GenBank/DDBJ whole genome shotgun (WGS) entry which is preliminary data.</text>
</comment>
<proteinExistence type="predicted"/>
<reference evidence="1 2" key="1">
    <citation type="journal article" date="2016" name="Environ. Microbiol.">
        <title>New Methyloceanibacter diversity from North Sea sediments includes methanotroph containing solely the soluble methane monooxygenase.</title>
        <authorList>
            <person name="Vekeman B."/>
            <person name="Kerckhof F.M."/>
            <person name="Cremers G."/>
            <person name="de Vos P."/>
            <person name="Vandamme P."/>
            <person name="Boon N."/>
            <person name="Op den Camp H.J."/>
            <person name="Heylen K."/>
        </authorList>
    </citation>
    <scope>NUCLEOTIDE SEQUENCE [LARGE SCALE GENOMIC DNA]</scope>
    <source>
        <strain evidence="1 2">R-67176</strain>
    </source>
</reference>
<dbReference type="EMBL" id="LPWE01000014">
    <property type="protein sequence ID" value="ODR93536.1"/>
    <property type="molecule type" value="Genomic_DNA"/>
</dbReference>
<sequence length="82" mass="9056">MELPGIRERGGGATRIDQLAFEALACTSEKRAGFYAAVAREYGQGFADRLQERMEDDRAWLGEERAAREAAKALGRPVEGVR</sequence>
<dbReference type="AlphaFoldDB" id="A0A1E3VKP3"/>
<name>A0A1E3VKP3_9HYPH</name>
<evidence type="ECO:0000313" key="1">
    <source>
        <dbReference type="EMBL" id="ODR93536.1"/>
    </source>
</evidence>
<keyword evidence="2" id="KW-1185">Reference proteome</keyword>
<accession>A0A1E3VKP3</accession>
<dbReference type="Proteomes" id="UP000094172">
    <property type="component" value="Unassembled WGS sequence"/>
</dbReference>
<protein>
    <submittedName>
        <fullName evidence="1">Uncharacterized protein</fullName>
    </submittedName>
</protein>
<evidence type="ECO:0000313" key="2">
    <source>
        <dbReference type="Proteomes" id="UP000094172"/>
    </source>
</evidence>